<gene>
    <name evidence="1" type="ORF">CCHLO57077_00008835</name>
</gene>
<reference evidence="1" key="1">
    <citation type="submission" date="2023-01" db="EMBL/GenBank/DDBJ databases">
        <authorList>
            <person name="Piombo E."/>
        </authorList>
    </citation>
    <scope>NUCLEOTIDE SEQUENCE</scope>
</reference>
<protein>
    <submittedName>
        <fullName evidence="1">Uncharacterized protein</fullName>
    </submittedName>
</protein>
<evidence type="ECO:0000313" key="2">
    <source>
        <dbReference type="Proteomes" id="UP001160390"/>
    </source>
</evidence>
<dbReference type="Proteomes" id="UP001160390">
    <property type="component" value="Unassembled WGS sequence"/>
</dbReference>
<accession>A0AA35MK29</accession>
<evidence type="ECO:0000313" key="1">
    <source>
        <dbReference type="EMBL" id="CAI6097611.1"/>
    </source>
</evidence>
<dbReference type="EMBL" id="CABFNP030001292">
    <property type="protein sequence ID" value="CAI6097611.1"/>
    <property type="molecule type" value="Genomic_DNA"/>
</dbReference>
<comment type="caution">
    <text evidence="1">The sequence shown here is derived from an EMBL/GenBank/DDBJ whole genome shotgun (WGS) entry which is preliminary data.</text>
</comment>
<proteinExistence type="predicted"/>
<dbReference type="AlphaFoldDB" id="A0AA35MK29"/>
<keyword evidence="2" id="KW-1185">Reference proteome</keyword>
<name>A0AA35MK29_9HYPO</name>
<sequence>MDDGAKGEKQMGHLRSAADVVSGWYGGSSGKSLYVDWHRCDELDSLLDRSCVWSGGKASSKQYMQHGWLIQTTRRHDDITASRVRAGGQFGGRCTGAGMRERPLP</sequence>
<organism evidence="1 2">
    <name type="scientific">Clonostachys chloroleuca</name>
    <dbReference type="NCBI Taxonomy" id="1926264"/>
    <lineage>
        <taxon>Eukaryota</taxon>
        <taxon>Fungi</taxon>
        <taxon>Dikarya</taxon>
        <taxon>Ascomycota</taxon>
        <taxon>Pezizomycotina</taxon>
        <taxon>Sordariomycetes</taxon>
        <taxon>Hypocreomycetidae</taxon>
        <taxon>Hypocreales</taxon>
        <taxon>Bionectriaceae</taxon>
        <taxon>Clonostachys</taxon>
    </lineage>
</organism>